<reference evidence="13" key="1">
    <citation type="submission" date="2018-04" db="EMBL/GenBank/DDBJ databases">
        <authorList>
            <person name="Cornet L."/>
        </authorList>
    </citation>
    <scope>NUCLEOTIDE SEQUENCE [LARGE SCALE GENOMIC DNA]</scope>
</reference>
<dbReference type="SMART" id="SM00220">
    <property type="entry name" value="S_TKc"/>
    <property type="match status" value="1"/>
</dbReference>
<dbReference type="Gene3D" id="3.30.200.20">
    <property type="entry name" value="Phosphorylase Kinase, domain 1"/>
    <property type="match status" value="1"/>
</dbReference>
<evidence type="ECO:0000256" key="4">
    <source>
        <dbReference type="ARBA" id="ARBA00022741"/>
    </source>
</evidence>
<proteinExistence type="predicted"/>
<comment type="catalytic activity">
    <reaction evidence="7">
        <text>L-threonyl-[protein] + ATP = O-phospho-L-threonyl-[protein] + ADP + H(+)</text>
        <dbReference type="Rhea" id="RHEA:46608"/>
        <dbReference type="Rhea" id="RHEA-COMP:11060"/>
        <dbReference type="Rhea" id="RHEA-COMP:11605"/>
        <dbReference type="ChEBI" id="CHEBI:15378"/>
        <dbReference type="ChEBI" id="CHEBI:30013"/>
        <dbReference type="ChEBI" id="CHEBI:30616"/>
        <dbReference type="ChEBI" id="CHEBI:61977"/>
        <dbReference type="ChEBI" id="CHEBI:456216"/>
        <dbReference type="EC" id="2.7.11.1"/>
    </reaction>
</comment>
<dbReference type="SUPFAM" id="SSF56112">
    <property type="entry name" value="Protein kinase-like (PK-like)"/>
    <property type="match status" value="1"/>
</dbReference>
<keyword evidence="10" id="KW-0472">Membrane</keyword>
<keyword evidence="5" id="KW-0418">Kinase</keyword>
<name>A0A2W4U1C4_9CYAN</name>
<evidence type="ECO:0000256" key="2">
    <source>
        <dbReference type="ARBA" id="ARBA00022527"/>
    </source>
</evidence>
<feature type="compositionally biased region" description="Basic and acidic residues" evidence="9">
    <location>
        <begin position="718"/>
        <end position="736"/>
    </location>
</feature>
<keyword evidence="3" id="KW-0808">Transferase</keyword>
<evidence type="ECO:0000256" key="6">
    <source>
        <dbReference type="ARBA" id="ARBA00022840"/>
    </source>
</evidence>
<evidence type="ECO:0000256" key="3">
    <source>
        <dbReference type="ARBA" id="ARBA00022679"/>
    </source>
</evidence>
<comment type="caution">
    <text evidence="12">The sequence shown here is derived from an EMBL/GenBank/DDBJ whole genome shotgun (WGS) entry which is preliminary data.</text>
</comment>
<comment type="catalytic activity">
    <reaction evidence="8">
        <text>L-seryl-[protein] + ATP = O-phospho-L-seryl-[protein] + ADP + H(+)</text>
        <dbReference type="Rhea" id="RHEA:17989"/>
        <dbReference type="Rhea" id="RHEA-COMP:9863"/>
        <dbReference type="Rhea" id="RHEA-COMP:11604"/>
        <dbReference type="ChEBI" id="CHEBI:15378"/>
        <dbReference type="ChEBI" id="CHEBI:29999"/>
        <dbReference type="ChEBI" id="CHEBI:30616"/>
        <dbReference type="ChEBI" id="CHEBI:83421"/>
        <dbReference type="ChEBI" id="CHEBI:456216"/>
        <dbReference type="EC" id="2.7.11.1"/>
    </reaction>
</comment>
<feature type="compositionally biased region" description="Polar residues" evidence="9">
    <location>
        <begin position="422"/>
        <end position="445"/>
    </location>
</feature>
<accession>A0A2W4U1C4</accession>
<dbReference type="InterPro" id="IPR011009">
    <property type="entry name" value="Kinase-like_dom_sf"/>
</dbReference>
<keyword evidence="10" id="KW-0812">Transmembrane</keyword>
<dbReference type="GO" id="GO:0005524">
    <property type="term" value="F:ATP binding"/>
    <property type="evidence" value="ECO:0007669"/>
    <property type="project" value="UniProtKB-KW"/>
</dbReference>
<dbReference type="Proteomes" id="UP000249354">
    <property type="component" value="Unassembled WGS sequence"/>
</dbReference>
<feature type="transmembrane region" description="Helical" evidence="10">
    <location>
        <begin position="393"/>
        <end position="414"/>
    </location>
</feature>
<feature type="compositionally biased region" description="Polar residues" evidence="9">
    <location>
        <begin position="757"/>
        <end position="769"/>
    </location>
</feature>
<evidence type="ECO:0000256" key="8">
    <source>
        <dbReference type="ARBA" id="ARBA00048679"/>
    </source>
</evidence>
<protein>
    <recommendedName>
        <fullName evidence="1">non-specific serine/threonine protein kinase</fullName>
        <ecNumber evidence="1">2.7.11.1</ecNumber>
    </recommendedName>
</protein>
<keyword evidence="2" id="KW-0723">Serine/threonine-protein kinase</keyword>
<feature type="region of interest" description="Disordered" evidence="9">
    <location>
        <begin position="422"/>
        <end position="449"/>
    </location>
</feature>
<dbReference type="Pfam" id="PF00069">
    <property type="entry name" value="Pkinase"/>
    <property type="match status" value="1"/>
</dbReference>
<dbReference type="PANTHER" id="PTHR24363:SF0">
    <property type="entry name" value="SERINE_THREONINE KINASE LIKE DOMAIN CONTAINING 1"/>
    <property type="match status" value="1"/>
</dbReference>
<dbReference type="InterPro" id="IPR008266">
    <property type="entry name" value="Tyr_kinase_AS"/>
</dbReference>
<evidence type="ECO:0000256" key="7">
    <source>
        <dbReference type="ARBA" id="ARBA00047899"/>
    </source>
</evidence>
<keyword evidence="6" id="KW-0067">ATP-binding</keyword>
<evidence type="ECO:0000256" key="10">
    <source>
        <dbReference type="SAM" id="Phobius"/>
    </source>
</evidence>
<evidence type="ECO:0000313" key="12">
    <source>
        <dbReference type="EMBL" id="PZO12840.1"/>
    </source>
</evidence>
<dbReference type="Gene3D" id="2.60.120.380">
    <property type="match status" value="1"/>
</dbReference>
<dbReference type="CDD" id="cd14014">
    <property type="entry name" value="STKc_PknB_like"/>
    <property type="match status" value="1"/>
</dbReference>
<evidence type="ECO:0000256" key="9">
    <source>
        <dbReference type="SAM" id="MobiDB-lite"/>
    </source>
</evidence>
<dbReference type="PANTHER" id="PTHR24363">
    <property type="entry name" value="SERINE/THREONINE PROTEIN KINASE"/>
    <property type="match status" value="1"/>
</dbReference>
<dbReference type="AlphaFoldDB" id="A0A2W4U1C4"/>
<keyword evidence="10" id="KW-1133">Transmembrane helix</keyword>
<reference evidence="12 13" key="2">
    <citation type="submission" date="2018-06" db="EMBL/GenBank/DDBJ databases">
        <title>Metagenomic assembly of (sub)arctic Cyanobacteria and their associated microbiome from non-axenic cultures.</title>
        <authorList>
            <person name="Baurain D."/>
        </authorList>
    </citation>
    <scope>NUCLEOTIDE SEQUENCE [LARGE SCALE GENOMIC DNA]</scope>
    <source>
        <strain evidence="12">ULC129bin1</strain>
    </source>
</reference>
<feature type="region of interest" description="Disordered" evidence="9">
    <location>
        <begin position="714"/>
        <end position="769"/>
    </location>
</feature>
<organism evidence="12 13">
    <name type="scientific">Leptolyngbya foveolarum</name>
    <dbReference type="NCBI Taxonomy" id="47253"/>
    <lineage>
        <taxon>Bacteria</taxon>
        <taxon>Bacillati</taxon>
        <taxon>Cyanobacteriota</taxon>
        <taxon>Cyanophyceae</taxon>
        <taxon>Leptolyngbyales</taxon>
        <taxon>Leptolyngbyaceae</taxon>
        <taxon>Leptolyngbya group</taxon>
        <taxon>Leptolyngbya</taxon>
    </lineage>
</organism>
<dbReference type="InterPro" id="IPR000719">
    <property type="entry name" value="Prot_kinase_dom"/>
</dbReference>
<gene>
    <name evidence="12" type="ORF">DCF25_16960</name>
</gene>
<sequence length="769" mass="84155">MNVESGMSTSKSLLGDRYSIVKELGHSGFGKTYLIEDRQLSGELVVLQELLPQVNDRASVKKAKDLFEQDGRVLFQLSNPQIPEFKGLIEVPFDTESQSGARLFLAQDYVCGQSYQEIAEGRQRSKNRFKETELTLLLQQMLPVLSYIHSMEIIHRDISPENLILDQMEGQPVLINFAIVKETAAKVRSRLATEGIEAAPIRVGKVGYAPQEQLSGAPTDATSDLYGLAATIMVLATGEDPETLIDTQGNWHEFELLSPKLGQILAKMLAVRPSDRFPSAQAVLTALRQEDTPVDQSRAQEFSTIGATAGGAAAITSIAQSMYSQPAGVIAPGESDILVGPEPELAMASPGFSPMDTPIDMGRHADIDEVSETYEPVMARESRVIGQPSWKEALIALAVMTGFVVAALLIAWLLRGNNDSVANRTDSSSAQTADTGVDGQVNSGEFTPEETARRLEIETRREELGISESFFTNLVNQLFYQEYPMLRTGGPNNGPQPVTSAPQDEPLRIRWEYTALDLLRTLENSFDPRSLSELGSYSEANRETWRSQISEVGIEPRSLYDLADAKFFNLFPNQAGDDFLTQPTGQLYYAIADSQAQMIVNGNLRESVAFEPGEFRQDLTGQIDPGEGQIYTAELSAGQLLRLNLNAPKDSTLMSLYPPNPTDAQPSIFSDSEQATWSGSLTETGDYELVILNRSNEPISYELTMSVDRVTSAPVAPPKEEGLESETKIPSKKEDALNTDNGVVFDRLEDSPGLGINSANGSSATSERR</sequence>
<dbReference type="GO" id="GO:0004674">
    <property type="term" value="F:protein serine/threonine kinase activity"/>
    <property type="evidence" value="ECO:0007669"/>
    <property type="project" value="UniProtKB-KW"/>
</dbReference>
<dbReference type="PROSITE" id="PS00109">
    <property type="entry name" value="PROTEIN_KINASE_TYR"/>
    <property type="match status" value="1"/>
</dbReference>
<evidence type="ECO:0000256" key="1">
    <source>
        <dbReference type="ARBA" id="ARBA00012513"/>
    </source>
</evidence>
<dbReference type="EMBL" id="QBMC01000138">
    <property type="protein sequence ID" value="PZO12840.1"/>
    <property type="molecule type" value="Genomic_DNA"/>
</dbReference>
<evidence type="ECO:0000256" key="5">
    <source>
        <dbReference type="ARBA" id="ARBA00022777"/>
    </source>
</evidence>
<dbReference type="EC" id="2.7.11.1" evidence="1"/>
<dbReference type="Gene3D" id="1.10.510.10">
    <property type="entry name" value="Transferase(Phosphotransferase) domain 1"/>
    <property type="match status" value="1"/>
</dbReference>
<evidence type="ECO:0000313" key="13">
    <source>
        <dbReference type="Proteomes" id="UP000249354"/>
    </source>
</evidence>
<keyword evidence="4" id="KW-0547">Nucleotide-binding</keyword>
<feature type="domain" description="Protein kinase" evidence="11">
    <location>
        <begin position="18"/>
        <end position="288"/>
    </location>
</feature>
<dbReference type="PROSITE" id="PS50011">
    <property type="entry name" value="PROTEIN_KINASE_DOM"/>
    <property type="match status" value="1"/>
</dbReference>
<evidence type="ECO:0000259" key="11">
    <source>
        <dbReference type="PROSITE" id="PS50011"/>
    </source>
</evidence>